<feature type="compositionally biased region" description="Low complexity" evidence="1">
    <location>
        <begin position="180"/>
        <end position="199"/>
    </location>
</feature>
<dbReference type="AlphaFoldDB" id="A0A914YYL7"/>
<reference evidence="3" key="1">
    <citation type="submission" date="2022-11" db="UniProtKB">
        <authorList>
            <consortium name="WormBaseParasite"/>
        </authorList>
    </citation>
    <scope>IDENTIFICATION</scope>
</reference>
<dbReference type="WBParaSite" id="PSU_v2.g4730.t1">
    <property type="protein sequence ID" value="PSU_v2.g4730.t1"/>
    <property type="gene ID" value="PSU_v2.g4730"/>
</dbReference>
<evidence type="ECO:0000313" key="2">
    <source>
        <dbReference type="Proteomes" id="UP000887577"/>
    </source>
</evidence>
<accession>A0A914YYL7</accession>
<keyword evidence="2" id="KW-1185">Reference proteome</keyword>
<feature type="compositionally biased region" description="Low complexity" evidence="1">
    <location>
        <begin position="121"/>
        <end position="133"/>
    </location>
</feature>
<feature type="region of interest" description="Disordered" evidence="1">
    <location>
        <begin position="98"/>
        <end position="221"/>
    </location>
</feature>
<name>A0A914YYL7_9BILA</name>
<feature type="compositionally biased region" description="Low complexity" evidence="1">
    <location>
        <begin position="155"/>
        <end position="173"/>
    </location>
</feature>
<proteinExistence type="predicted"/>
<feature type="region of interest" description="Disordered" evidence="1">
    <location>
        <begin position="1"/>
        <end position="40"/>
    </location>
</feature>
<organism evidence="2 3">
    <name type="scientific">Panagrolaimus superbus</name>
    <dbReference type="NCBI Taxonomy" id="310955"/>
    <lineage>
        <taxon>Eukaryota</taxon>
        <taxon>Metazoa</taxon>
        <taxon>Ecdysozoa</taxon>
        <taxon>Nematoda</taxon>
        <taxon>Chromadorea</taxon>
        <taxon>Rhabditida</taxon>
        <taxon>Tylenchina</taxon>
        <taxon>Panagrolaimomorpha</taxon>
        <taxon>Panagrolaimoidea</taxon>
        <taxon>Panagrolaimidae</taxon>
        <taxon>Panagrolaimus</taxon>
    </lineage>
</organism>
<feature type="compositionally biased region" description="Pro residues" evidence="1">
    <location>
        <begin position="104"/>
        <end position="120"/>
    </location>
</feature>
<feature type="compositionally biased region" description="Low complexity" evidence="1">
    <location>
        <begin position="206"/>
        <end position="220"/>
    </location>
</feature>
<dbReference type="Proteomes" id="UP000887577">
    <property type="component" value="Unplaced"/>
</dbReference>
<protein>
    <submittedName>
        <fullName evidence="3">Uncharacterized protein</fullName>
    </submittedName>
</protein>
<evidence type="ECO:0000313" key="3">
    <source>
        <dbReference type="WBParaSite" id="PSU_v2.g4730.t1"/>
    </source>
</evidence>
<evidence type="ECO:0000256" key="1">
    <source>
        <dbReference type="SAM" id="MobiDB-lite"/>
    </source>
</evidence>
<feature type="compositionally biased region" description="Low complexity" evidence="1">
    <location>
        <begin position="1"/>
        <end position="17"/>
    </location>
</feature>
<sequence>MTPMPGAPTFAPFPGAAVTPIPPVPARSGAPEHQQLPALATPPTFPQVEQQINQQGPSAAVSAATAGGNAAQAQGVSTLQGGQQPAAGQIPQAPQHQLFQNLPGFPPHQPFQPFTFPPHPQFQFPTHQPFNFPGFPPHDNSGGLQPTPTLPPMPTFSFPTLPPAAATTPHPLFTLPPHPHFGGQQQQQQPTPIGQTYSGPAPPPSAASATGPGPQAQGASLLSFPAGVAPIQFPGLGPIGGH</sequence>